<protein>
    <submittedName>
        <fullName evidence="1">Uncharacterized protein</fullName>
    </submittedName>
</protein>
<reference evidence="1" key="1">
    <citation type="submission" date="2020-11" db="EMBL/GenBank/DDBJ databases">
        <authorList>
            <person name="Tran Van P."/>
        </authorList>
    </citation>
    <scope>NUCLEOTIDE SEQUENCE</scope>
</reference>
<evidence type="ECO:0000313" key="1">
    <source>
        <dbReference type="EMBL" id="CAD7402642.1"/>
    </source>
</evidence>
<dbReference type="EMBL" id="OC318603">
    <property type="protein sequence ID" value="CAD7402642.1"/>
    <property type="molecule type" value="Genomic_DNA"/>
</dbReference>
<sequence>MEKQGCWSPLINQTTVSLERTPEETDTHRLNGGVTSSLQGDLEIYRVMTTLLVFMLLTVHAAPYTGHHINYIAPAHAVTFTYITPVTEQALPYQQEEIDDPALITEEEAKIFLKYYGLRELFFGDVPHERALMMDQDIRRQNGLEGVRLGSNRPESPFYRWKRANGIQRHRRQ</sequence>
<gene>
    <name evidence="1" type="ORF">TCEB3V08_LOCUS6590</name>
</gene>
<organism evidence="1">
    <name type="scientific">Timema cristinae</name>
    <name type="common">Walking stick</name>
    <dbReference type="NCBI Taxonomy" id="61476"/>
    <lineage>
        <taxon>Eukaryota</taxon>
        <taxon>Metazoa</taxon>
        <taxon>Ecdysozoa</taxon>
        <taxon>Arthropoda</taxon>
        <taxon>Hexapoda</taxon>
        <taxon>Insecta</taxon>
        <taxon>Pterygota</taxon>
        <taxon>Neoptera</taxon>
        <taxon>Polyneoptera</taxon>
        <taxon>Phasmatodea</taxon>
        <taxon>Timematodea</taxon>
        <taxon>Timematoidea</taxon>
        <taxon>Timematidae</taxon>
        <taxon>Timema</taxon>
    </lineage>
</organism>
<accession>A0A7R9CUF2</accession>
<name>A0A7R9CUF2_TIMCR</name>
<proteinExistence type="predicted"/>
<dbReference type="AlphaFoldDB" id="A0A7R9CUF2"/>